<keyword evidence="2" id="KW-0812">Transmembrane</keyword>
<evidence type="ECO:0000256" key="2">
    <source>
        <dbReference type="ARBA" id="ARBA00022692"/>
    </source>
</evidence>
<dbReference type="EMBL" id="CP003235">
    <property type="protein sequence ID" value="AFC27230.1"/>
    <property type="molecule type" value="Genomic_DNA"/>
</dbReference>
<feature type="compositionally biased region" description="Polar residues" evidence="5">
    <location>
        <begin position="138"/>
        <end position="147"/>
    </location>
</feature>
<dbReference type="STRING" id="1116391.PM3016_250"/>
<dbReference type="InterPro" id="IPR010652">
    <property type="entry name" value="DUF1232"/>
</dbReference>
<proteinExistence type="predicted"/>
<comment type="subcellular location">
    <subcellularLocation>
        <location evidence="1">Endomembrane system</location>
        <topology evidence="1">Multi-pass membrane protein</topology>
    </subcellularLocation>
</comment>
<evidence type="ECO:0000313" key="7">
    <source>
        <dbReference type="EMBL" id="AFC27230.1"/>
    </source>
</evidence>
<evidence type="ECO:0000256" key="3">
    <source>
        <dbReference type="ARBA" id="ARBA00022989"/>
    </source>
</evidence>
<keyword evidence="4" id="KW-0472">Membrane</keyword>
<dbReference type="AlphaFoldDB" id="H6NQR6"/>
<sequence>MEANPKQGLSPEQEKAIGDNMTKYEKHYSEEGFWSKIKKYAKQAGEVVVHAGLLLYYALNSPKTPTRAKMQIYGALGYLILPVDLIPDFVIGMGFLDDWGALALAIKSVSEAIDDEVKRQAKEKVDDLFGGTEEDGQPKSTVMNSPAQEVRQP</sequence>
<reference evidence="7 8" key="1">
    <citation type="journal article" date="2012" name="J. Bacteriol.">
        <title>Complete Genome Sequence of Paenibacillus mucilaginosus 3016, a Bacterium Functional as Microbial Fertilizer.</title>
        <authorList>
            <person name="Ma M."/>
            <person name="Wang Z."/>
            <person name="Li L."/>
            <person name="Jiang X."/>
            <person name="Guan D."/>
            <person name="Cao F."/>
            <person name="Chen H."/>
            <person name="Wang X."/>
            <person name="Shen D."/>
            <person name="Du B."/>
            <person name="Li J."/>
        </authorList>
    </citation>
    <scope>NUCLEOTIDE SEQUENCE [LARGE SCALE GENOMIC DNA]</scope>
    <source>
        <strain evidence="7 8">3016</strain>
    </source>
</reference>
<dbReference type="RefSeq" id="WP_014368180.1">
    <property type="nucleotide sequence ID" value="NC_016935.1"/>
</dbReference>
<evidence type="ECO:0000313" key="8">
    <source>
        <dbReference type="Proteomes" id="UP000007523"/>
    </source>
</evidence>
<dbReference type="GO" id="GO:0012505">
    <property type="term" value="C:endomembrane system"/>
    <property type="evidence" value="ECO:0007669"/>
    <property type="project" value="UniProtKB-SubCell"/>
</dbReference>
<evidence type="ECO:0000256" key="1">
    <source>
        <dbReference type="ARBA" id="ARBA00004127"/>
    </source>
</evidence>
<dbReference type="KEGG" id="pmq:PM3016_250"/>
<organism evidence="7 8">
    <name type="scientific">Paenibacillus mucilaginosus 3016</name>
    <dbReference type="NCBI Taxonomy" id="1116391"/>
    <lineage>
        <taxon>Bacteria</taxon>
        <taxon>Bacillati</taxon>
        <taxon>Bacillota</taxon>
        <taxon>Bacilli</taxon>
        <taxon>Bacillales</taxon>
        <taxon>Paenibacillaceae</taxon>
        <taxon>Paenibacillus</taxon>
    </lineage>
</organism>
<evidence type="ECO:0000256" key="5">
    <source>
        <dbReference type="SAM" id="MobiDB-lite"/>
    </source>
</evidence>
<keyword evidence="3" id="KW-1133">Transmembrane helix</keyword>
<protein>
    <recommendedName>
        <fullName evidence="6">DUF1232 domain-containing protein</fullName>
    </recommendedName>
</protein>
<dbReference type="HOGENOM" id="CLU_133088_0_0_9"/>
<feature type="region of interest" description="Disordered" evidence="5">
    <location>
        <begin position="124"/>
        <end position="153"/>
    </location>
</feature>
<feature type="domain" description="DUF1232" evidence="6">
    <location>
        <begin position="68"/>
        <end position="104"/>
    </location>
</feature>
<accession>H6NQR6</accession>
<name>H6NQR6_9BACL</name>
<gene>
    <name evidence="7" type="ORF">PM3016_250</name>
</gene>
<evidence type="ECO:0000259" key="6">
    <source>
        <dbReference type="Pfam" id="PF06803"/>
    </source>
</evidence>
<dbReference type="Pfam" id="PF06803">
    <property type="entry name" value="DUF1232"/>
    <property type="match status" value="1"/>
</dbReference>
<dbReference type="Proteomes" id="UP000007523">
    <property type="component" value="Chromosome"/>
</dbReference>
<evidence type="ECO:0000256" key="4">
    <source>
        <dbReference type="ARBA" id="ARBA00023136"/>
    </source>
</evidence>
<keyword evidence="8" id="KW-1185">Reference proteome</keyword>